<keyword evidence="1" id="KW-1133">Transmembrane helix</keyword>
<gene>
    <name evidence="2" type="ORF">EYF80_012461</name>
</gene>
<keyword evidence="3" id="KW-1185">Reference proteome</keyword>
<comment type="caution">
    <text evidence="2">The sequence shown here is derived from an EMBL/GenBank/DDBJ whole genome shotgun (WGS) entry which is preliminary data.</text>
</comment>
<evidence type="ECO:0000313" key="2">
    <source>
        <dbReference type="EMBL" id="TNN77347.1"/>
    </source>
</evidence>
<keyword evidence="1" id="KW-0812">Transmembrane</keyword>
<dbReference type="Proteomes" id="UP000314294">
    <property type="component" value="Unassembled WGS sequence"/>
</dbReference>
<accession>A0A4Z2IHU5</accession>
<keyword evidence="1" id="KW-0472">Membrane</keyword>
<organism evidence="2 3">
    <name type="scientific">Liparis tanakae</name>
    <name type="common">Tanaka's snailfish</name>
    <dbReference type="NCBI Taxonomy" id="230148"/>
    <lineage>
        <taxon>Eukaryota</taxon>
        <taxon>Metazoa</taxon>
        <taxon>Chordata</taxon>
        <taxon>Craniata</taxon>
        <taxon>Vertebrata</taxon>
        <taxon>Euteleostomi</taxon>
        <taxon>Actinopterygii</taxon>
        <taxon>Neopterygii</taxon>
        <taxon>Teleostei</taxon>
        <taxon>Neoteleostei</taxon>
        <taxon>Acanthomorphata</taxon>
        <taxon>Eupercaria</taxon>
        <taxon>Perciformes</taxon>
        <taxon>Cottioidei</taxon>
        <taxon>Cottales</taxon>
        <taxon>Liparidae</taxon>
        <taxon>Liparis</taxon>
    </lineage>
</organism>
<sequence length="76" mass="8263">MGTGDIWLVIGADFFCLLPGGYLEASCFVKLKTSLMSREVQVDIEAHSSLSWYEAVGHPSGGGRPHYCNRDGQSDV</sequence>
<evidence type="ECO:0000256" key="1">
    <source>
        <dbReference type="SAM" id="Phobius"/>
    </source>
</evidence>
<protein>
    <submittedName>
        <fullName evidence="2">Uncharacterized protein</fullName>
    </submittedName>
</protein>
<evidence type="ECO:0000313" key="3">
    <source>
        <dbReference type="Proteomes" id="UP000314294"/>
    </source>
</evidence>
<reference evidence="2 3" key="1">
    <citation type="submission" date="2019-03" db="EMBL/GenBank/DDBJ databases">
        <title>First draft genome of Liparis tanakae, snailfish: a comprehensive survey of snailfish specific genes.</title>
        <authorList>
            <person name="Kim W."/>
            <person name="Song I."/>
            <person name="Jeong J.-H."/>
            <person name="Kim D."/>
            <person name="Kim S."/>
            <person name="Ryu S."/>
            <person name="Song J.Y."/>
            <person name="Lee S.K."/>
        </authorList>
    </citation>
    <scope>NUCLEOTIDE SEQUENCE [LARGE SCALE GENOMIC DNA]</scope>
    <source>
        <tissue evidence="2">Muscle</tissue>
    </source>
</reference>
<feature type="transmembrane region" description="Helical" evidence="1">
    <location>
        <begin position="6"/>
        <end position="29"/>
    </location>
</feature>
<proteinExistence type="predicted"/>
<dbReference type="AlphaFoldDB" id="A0A4Z2IHU5"/>
<dbReference type="EMBL" id="SRLO01000084">
    <property type="protein sequence ID" value="TNN77347.1"/>
    <property type="molecule type" value="Genomic_DNA"/>
</dbReference>
<name>A0A4Z2IHU5_9TELE</name>